<evidence type="ECO:0000313" key="3">
    <source>
        <dbReference type="Proteomes" id="UP000282574"/>
    </source>
</evidence>
<sequence>MNIQAYWKEQGIAEHDFPLCFDLSKPTIRFDEIARSMGVAAVRVEQPEEIAPAIKQALSHQGPFLIELILEGNVHPNAIGVRCGQ</sequence>
<comment type="caution">
    <text evidence="2">The sequence shown here is derived from an EMBL/GenBank/DDBJ whole genome shotgun (WGS) entry which is preliminary data.</text>
</comment>
<dbReference type="Proteomes" id="UP000282574">
    <property type="component" value="Unassembled WGS sequence"/>
</dbReference>
<dbReference type="AlphaFoldDB" id="A0AB37U936"/>
<dbReference type="EMBL" id="RSCK01000131">
    <property type="protein sequence ID" value="RUT01153.1"/>
    <property type="molecule type" value="Genomic_DNA"/>
</dbReference>
<dbReference type="GO" id="GO:0030976">
    <property type="term" value="F:thiamine pyrophosphate binding"/>
    <property type="evidence" value="ECO:0007669"/>
    <property type="project" value="InterPro"/>
</dbReference>
<proteinExistence type="predicted"/>
<evidence type="ECO:0000313" key="2">
    <source>
        <dbReference type="EMBL" id="RUT01153.1"/>
    </source>
</evidence>
<dbReference type="SUPFAM" id="SSF52518">
    <property type="entry name" value="Thiamin diphosphate-binding fold (THDP-binding)"/>
    <property type="match status" value="1"/>
</dbReference>
<accession>A0AB37U936</accession>
<keyword evidence="3" id="KW-1185">Reference proteome</keyword>
<feature type="domain" description="Thiamine pyrophosphate enzyme TPP-binding" evidence="1">
    <location>
        <begin position="24"/>
        <end position="67"/>
    </location>
</feature>
<protein>
    <recommendedName>
        <fullName evidence="1">Thiamine pyrophosphate enzyme TPP-binding domain-containing protein</fullName>
    </recommendedName>
</protein>
<gene>
    <name evidence="2" type="ORF">DSM107010_66200</name>
</gene>
<dbReference type="InterPro" id="IPR011766">
    <property type="entry name" value="TPP_enzyme_TPP-bd"/>
</dbReference>
<dbReference type="GO" id="GO:0003824">
    <property type="term" value="F:catalytic activity"/>
    <property type="evidence" value="ECO:0007669"/>
    <property type="project" value="InterPro"/>
</dbReference>
<organism evidence="2 3">
    <name type="scientific">Chroococcidiopsis cubana SAG 39.79</name>
    <dbReference type="NCBI Taxonomy" id="388085"/>
    <lineage>
        <taxon>Bacteria</taxon>
        <taxon>Bacillati</taxon>
        <taxon>Cyanobacteriota</taxon>
        <taxon>Cyanophyceae</taxon>
        <taxon>Chroococcidiopsidales</taxon>
        <taxon>Chroococcidiopsidaceae</taxon>
        <taxon>Chroococcidiopsis</taxon>
    </lineage>
</organism>
<dbReference type="Pfam" id="PF02775">
    <property type="entry name" value="TPP_enzyme_C"/>
    <property type="match status" value="1"/>
</dbReference>
<dbReference type="InterPro" id="IPR029061">
    <property type="entry name" value="THDP-binding"/>
</dbReference>
<evidence type="ECO:0000259" key="1">
    <source>
        <dbReference type="Pfam" id="PF02775"/>
    </source>
</evidence>
<name>A0AB37U936_9CYAN</name>
<reference evidence="2 3" key="1">
    <citation type="journal article" date="2019" name="Genome Biol. Evol.">
        <title>Day and night: Metabolic profiles and evolutionary relationships of six axenic non-marine cyanobacteria.</title>
        <authorList>
            <person name="Will S.E."/>
            <person name="Henke P."/>
            <person name="Boedeker C."/>
            <person name="Huang S."/>
            <person name="Brinkmann H."/>
            <person name="Rohde M."/>
            <person name="Jarek M."/>
            <person name="Friedl T."/>
            <person name="Seufert S."/>
            <person name="Schumacher M."/>
            <person name="Overmann J."/>
            <person name="Neumann-Schaal M."/>
            <person name="Petersen J."/>
        </authorList>
    </citation>
    <scope>NUCLEOTIDE SEQUENCE [LARGE SCALE GENOMIC DNA]</scope>
    <source>
        <strain evidence="2 3">SAG 39.79</strain>
    </source>
</reference>
<dbReference type="Gene3D" id="3.40.50.970">
    <property type="match status" value="1"/>
</dbReference>